<evidence type="ECO:0000256" key="4">
    <source>
        <dbReference type="ARBA" id="ARBA00022989"/>
    </source>
</evidence>
<evidence type="ECO:0000256" key="2">
    <source>
        <dbReference type="ARBA" id="ARBA00022475"/>
    </source>
</evidence>
<feature type="transmembrane region" description="Helical" evidence="6">
    <location>
        <begin position="6"/>
        <end position="28"/>
    </location>
</feature>
<dbReference type="GO" id="GO:0015171">
    <property type="term" value="F:amino acid transmembrane transporter activity"/>
    <property type="evidence" value="ECO:0007669"/>
    <property type="project" value="TreeGrafter"/>
</dbReference>
<evidence type="ECO:0000256" key="6">
    <source>
        <dbReference type="SAM" id="Phobius"/>
    </source>
</evidence>
<feature type="transmembrane region" description="Helical" evidence="6">
    <location>
        <begin position="145"/>
        <end position="173"/>
    </location>
</feature>
<gene>
    <name evidence="7" type="ORF">FKG95_14765</name>
</gene>
<keyword evidence="5 6" id="KW-0472">Membrane</keyword>
<dbReference type="AlphaFoldDB" id="A0A545TRU1"/>
<keyword evidence="3 6" id="KW-0812">Transmembrane</keyword>
<evidence type="ECO:0000256" key="5">
    <source>
        <dbReference type="ARBA" id="ARBA00023136"/>
    </source>
</evidence>
<keyword evidence="2" id="KW-1003">Cell membrane</keyword>
<dbReference type="RefSeq" id="WP_142897113.1">
    <property type="nucleotide sequence ID" value="NZ_ML660055.1"/>
</dbReference>
<dbReference type="Proteomes" id="UP000315252">
    <property type="component" value="Unassembled WGS sequence"/>
</dbReference>
<feature type="transmembrane region" description="Helical" evidence="6">
    <location>
        <begin position="185"/>
        <end position="203"/>
    </location>
</feature>
<reference evidence="7 8" key="1">
    <citation type="submission" date="2019-06" db="EMBL/GenBank/DDBJ databases">
        <title>Whole genome sequence for Rhodospirillaceae sp. R148.</title>
        <authorList>
            <person name="Wang G."/>
        </authorList>
    </citation>
    <scope>NUCLEOTIDE SEQUENCE [LARGE SCALE GENOMIC DNA]</scope>
    <source>
        <strain evidence="7 8">R148</strain>
    </source>
</reference>
<keyword evidence="4 6" id="KW-1133">Transmembrane helix</keyword>
<organism evidence="7 8">
    <name type="scientific">Denitrobaculum tricleocarpae</name>
    <dbReference type="NCBI Taxonomy" id="2591009"/>
    <lineage>
        <taxon>Bacteria</taxon>
        <taxon>Pseudomonadati</taxon>
        <taxon>Pseudomonadota</taxon>
        <taxon>Alphaproteobacteria</taxon>
        <taxon>Rhodospirillales</taxon>
        <taxon>Rhodospirillaceae</taxon>
        <taxon>Denitrobaculum</taxon>
    </lineage>
</organism>
<dbReference type="OrthoDB" id="9804822at2"/>
<evidence type="ECO:0000313" key="7">
    <source>
        <dbReference type="EMBL" id="TQV79933.1"/>
    </source>
</evidence>
<accession>A0A545TRU1</accession>
<dbReference type="InterPro" id="IPR001123">
    <property type="entry name" value="LeuE-type"/>
</dbReference>
<comment type="subcellular location">
    <subcellularLocation>
        <location evidence="1">Cell membrane</location>
        <topology evidence="1">Multi-pass membrane protein</topology>
    </subcellularLocation>
</comment>
<dbReference type="PANTHER" id="PTHR30086:SF20">
    <property type="entry name" value="ARGININE EXPORTER PROTEIN ARGO-RELATED"/>
    <property type="match status" value="1"/>
</dbReference>
<proteinExistence type="predicted"/>
<dbReference type="PIRSF" id="PIRSF006324">
    <property type="entry name" value="LeuE"/>
    <property type="match status" value="1"/>
</dbReference>
<comment type="caution">
    <text evidence="7">The sequence shown here is derived from an EMBL/GenBank/DDBJ whole genome shotgun (WGS) entry which is preliminary data.</text>
</comment>
<dbReference type="PANTHER" id="PTHR30086">
    <property type="entry name" value="ARGININE EXPORTER PROTEIN ARGO"/>
    <property type="match status" value="1"/>
</dbReference>
<feature type="transmembrane region" description="Helical" evidence="6">
    <location>
        <begin position="40"/>
        <end position="65"/>
    </location>
</feature>
<evidence type="ECO:0000313" key="8">
    <source>
        <dbReference type="Proteomes" id="UP000315252"/>
    </source>
</evidence>
<sequence length="208" mass="22073">MSFEVWLAFVAASAALLAVPGPVVMLLFSTTLGRGRSVSIAAVPGVVLGDFAAMTVSLMGAGAVLSASATLFTILKILGAAYLVWLGIQMWRTDAKPLALKTAARNRSRLTVFRQAFLVTAFNPKDIVFFVAFLPQFINPAEPPLAQIITIEVTFLAMVLISNLLWIFLCGTLRDGLKNPATLRFVNRLGAGCLIGAGAFTALGRNSA</sequence>
<evidence type="ECO:0000256" key="3">
    <source>
        <dbReference type="ARBA" id="ARBA00022692"/>
    </source>
</evidence>
<feature type="transmembrane region" description="Helical" evidence="6">
    <location>
        <begin position="112"/>
        <end position="133"/>
    </location>
</feature>
<evidence type="ECO:0000256" key="1">
    <source>
        <dbReference type="ARBA" id="ARBA00004651"/>
    </source>
</evidence>
<dbReference type="Pfam" id="PF01810">
    <property type="entry name" value="LysE"/>
    <property type="match status" value="1"/>
</dbReference>
<dbReference type="GO" id="GO:0005886">
    <property type="term" value="C:plasma membrane"/>
    <property type="evidence" value="ECO:0007669"/>
    <property type="project" value="UniProtKB-SubCell"/>
</dbReference>
<name>A0A545TRU1_9PROT</name>
<keyword evidence="8" id="KW-1185">Reference proteome</keyword>
<dbReference type="EMBL" id="VHSH01000004">
    <property type="protein sequence ID" value="TQV79933.1"/>
    <property type="molecule type" value="Genomic_DNA"/>
</dbReference>
<feature type="transmembrane region" description="Helical" evidence="6">
    <location>
        <begin position="71"/>
        <end position="91"/>
    </location>
</feature>
<protein>
    <submittedName>
        <fullName evidence="7">LysE family translocator</fullName>
    </submittedName>
</protein>